<evidence type="ECO:0000313" key="9">
    <source>
        <dbReference type="Proteomes" id="UP000051952"/>
    </source>
</evidence>
<proteinExistence type="inferred from homology"/>
<evidence type="ECO:0000256" key="5">
    <source>
        <dbReference type="ARBA" id="ARBA00025797"/>
    </source>
</evidence>
<evidence type="ECO:0000313" key="8">
    <source>
        <dbReference type="EMBL" id="CUG86923.1"/>
    </source>
</evidence>
<feature type="transmembrane region" description="Helical" evidence="6">
    <location>
        <begin position="115"/>
        <end position="141"/>
    </location>
</feature>
<feature type="domain" description="VTT" evidence="7">
    <location>
        <begin position="95"/>
        <end position="220"/>
    </location>
</feature>
<name>A0A0S4JD94_BODSA</name>
<keyword evidence="3 6" id="KW-1133">Transmembrane helix</keyword>
<evidence type="ECO:0000256" key="1">
    <source>
        <dbReference type="ARBA" id="ARBA00004141"/>
    </source>
</evidence>
<dbReference type="GO" id="GO:0016020">
    <property type="term" value="C:membrane"/>
    <property type="evidence" value="ECO:0007669"/>
    <property type="project" value="UniProtKB-SubCell"/>
</dbReference>
<keyword evidence="2 6" id="KW-0812">Transmembrane</keyword>
<evidence type="ECO:0000256" key="3">
    <source>
        <dbReference type="ARBA" id="ARBA00022989"/>
    </source>
</evidence>
<feature type="transmembrane region" description="Helical" evidence="6">
    <location>
        <begin position="265"/>
        <end position="281"/>
    </location>
</feature>
<evidence type="ECO:0000256" key="4">
    <source>
        <dbReference type="ARBA" id="ARBA00023136"/>
    </source>
</evidence>
<feature type="transmembrane region" description="Helical" evidence="6">
    <location>
        <begin position="20"/>
        <end position="48"/>
    </location>
</feature>
<sequence length="298" mass="31057">MLTASHTVERATHGKIPAKWIALALGLFLTAFFLTGTHRTLIALLSIISKRGVTLFSPAGIQGFCTDLQQLASTNILQVLTLAASLYITLQTFCIPGTIALNAAIGALIGTTLGVPLAVILGTIGACCCYLLSTIFGAKLADAVDLRLMKGKGVPKLRAAVQRYRSDLLVYILFLRLTPVLPNWLVNLASPVVGVPLKTFALATFIGIIPQSYFSVRFGSAVVAAAQQRYATATSAAAGSSSGAGGHSGAPAAEALPAIVTRADQIFLFLVAVLIVVVARLKKRFSGAAATPSHNAVE</sequence>
<dbReference type="OMA" id="TIGACCC"/>
<gene>
    <name evidence="8" type="ORF">BSAL_00800</name>
</gene>
<dbReference type="EMBL" id="CYKH01001406">
    <property type="protein sequence ID" value="CUG86923.1"/>
    <property type="molecule type" value="Genomic_DNA"/>
</dbReference>
<protein>
    <submittedName>
        <fullName evidence="8">SNARE protein, putative</fullName>
    </submittedName>
</protein>
<feature type="transmembrane region" description="Helical" evidence="6">
    <location>
        <begin position="168"/>
        <end position="186"/>
    </location>
</feature>
<organism evidence="8 9">
    <name type="scientific">Bodo saltans</name>
    <name type="common">Flagellated protozoan</name>
    <dbReference type="NCBI Taxonomy" id="75058"/>
    <lineage>
        <taxon>Eukaryota</taxon>
        <taxon>Discoba</taxon>
        <taxon>Euglenozoa</taxon>
        <taxon>Kinetoplastea</taxon>
        <taxon>Metakinetoplastina</taxon>
        <taxon>Eubodonida</taxon>
        <taxon>Bodonidae</taxon>
        <taxon>Bodo</taxon>
    </lineage>
</organism>
<evidence type="ECO:0000256" key="6">
    <source>
        <dbReference type="SAM" id="Phobius"/>
    </source>
</evidence>
<dbReference type="Pfam" id="PF09335">
    <property type="entry name" value="VTT_dom"/>
    <property type="match status" value="1"/>
</dbReference>
<dbReference type="PANTHER" id="PTHR43220">
    <property type="match status" value="1"/>
</dbReference>
<comment type="subcellular location">
    <subcellularLocation>
        <location evidence="1">Membrane</location>
        <topology evidence="1">Multi-pass membrane protein</topology>
    </subcellularLocation>
</comment>
<keyword evidence="9" id="KW-1185">Reference proteome</keyword>
<reference evidence="9" key="1">
    <citation type="submission" date="2015-09" db="EMBL/GenBank/DDBJ databases">
        <authorList>
            <consortium name="Pathogen Informatics"/>
        </authorList>
    </citation>
    <scope>NUCLEOTIDE SEQUENCE [LARGE SCALE GENOMIC DNA]</scope>
    <source>
        <strain evidence="9">Lake Konstanz</strain>
    </source>
</reference>
<dbReference type="GO" id="GO:0000045">
    <property type="term" value="P:autophagosome assembly"/>
    <property type="evidence" value="ECO:0007669"/>
    <property type="project" value="TreeGrafter"/>
</dbReference>
<dbReference type="InterPro" id="IPR032816">
    <property type="entry name" value="VTT_dom"/>
</dbReference>
<dbReference type="Proteomes" id="UP000051952">
    <property type="component" value="Unassembled WGS sequence"/>
</dbReference>
<feature type="transmembrane region" description="Helical" evidence="6">
    <location>
        <begin position="86"/>
        <end position="109"/>
    </location>
</feature>
<accession>A0A0S4JD94</accession>
<dbReference type="AlphaFoldDB" id="A0A0S4JD94"/>
<evidence type="ECO:0000259" key="7">
    <source>
        <dbReference type="Pfam" id="PF09335"/>
    </source>
</evidence>
<dbReference type="OrthoDB" id="3364966at2759"/>
<evidence type="ECO:0000256" key="2">
    <source>
        <dbReference type="ARBA" id="ARBA00022692"/>
    </source>
</evidence>
<dbReference type="InterPro" id="IPR045014">
    <property type="entry name" value="TM41A/B"/>
</dbReference>
<keyword evidence="4 6" id="KW-0472">Membrane</keyword>
<comment type="similarity">
    <text evidence="5">Belongs to the TMEM41 family.</text>
</comment>
<dbReference type="VEuPathDB" id="TriTrypDB:BSAL_00800"/>
<dbReference type="PANTHER" id="PTHR43220:SF18">
    <property type="entry name" value="TRANSMEMBRANE PROTEIN 41B"/>
    <property type="match status" value="1"/>
</dbReference>